<dbReference type="KEGG" id="bxe:Bxe_B0813"/>
<evidence type="ECO:0000313" key="2">
    <source>
        <dbReference type="Proteomes" id="UP000001817"/>
    </source>
</evidence>
<sequence length="101" mass="11171">MLCGHIRLDTANGAPAVHDARHFTVCHKDDNYPLNRLRKDNGPIYSARHNGQGGPLFSKTLTLRNDLPLPGRVRRQPAAITRSVLVVPPPFIRVLQTSITA</sequence>
<proteinExistence type="predicted"/>
<protein>
    <submittedName>
        <fullName evidence="1">Uncharacterized protein</fullName>
    </submittedName>
</protein>
<dbReference type="EMBL" id="CP000271">
    <property type="protein sequence ID" value="ABE35141.1"/>
    <property type="molecule type" value="Genomic_DNA"/>
</dbReference>
<reference evidence="1 2" key="1">
    <citation type="journal article" date="2006" name="Proc. Natl. Acad. Sci. U.S.A.">
        <title>Burkholderia xenovorans LB400 harbors a multi-replicon, 9.73-Mbp genome shaped for versatility.</title>
        <authorList>
            <person name="Chain P.S."/>
            <person name="Denef V.J."/>
            <person name="Konstantinidis K.T."/>
            <person name="Vergez L.M."/>
            <person name="Agullo L."/>
            <person name="Reyes V.L."/>
            <person name="Hauser L."/>
            <person name="Cordova M."/>
            <person name="Gomez L."/>
            <person name="Gonzalez M."/>
            <person name="Land M."/>
            <person name="Lao V."/>
            <person name="Larimer F."/>
            <person name="LiPuma J.J."/>
            <person name="Mahenthiralingam E."/>
            <person name="Malfatti S.A."/>
            <person name="Marx C.J."/>
            <person name="Parnell J.J."/>
            <person name="Ramette A."/>
            <person name="Richardson P."/>
            <person name="Seeger M."/>
            <person name="Smith D."/>
            <person name="Spilker T."/>
            <person name="Sul W.J."/>
            <person name="Tsoi T.V."/>
            <person name="Ulrich L.E."/>
            <person name="Zhulin I.B."/>
            <person name="Tiedje J.M."/>
        </authorList>
    </citation>
    <scope>NUCLEOTIDE SEQUENCE [LARGE SCALE GENOMIC DNA]</scope>
    <source>
        <strain evidence="1 2">LB400</strain>
    </source>
</reference>
<gene>
    <name evidence="1" type="ORF">Bxe_B0813</name>
</gene>
<dbReference type="AlphaFoldDB" id="Q13L98"/>
<keyword evidence="2" id="KW-1185">Reference proteome</keyword>
<dbReference type="STRING" id="266265.Bxe_B0813"/>
<evidence type="ECO:0000313" key="1">
    <source>
        <dbReference type="EMBL" id="ABE35141.1"/>
    </source>
</evidence>
<organism evidence="1 2">
    <name type="scientific">Paraburkholderia xenovorans (strain LB400)</name>
    <dbReference type="NCBI Taxonomy" id="266265"/>
    <lineage>
        <taxon>Bacteria</taxon>
        <taxon>Pseudomonadati</taxon>
        <taxon>Pseudomonadota</taxon>
        <taxon>Betaproteobacteria</taxon>
        <taxon>Burkholderiales</taxon>
        <taxon>Burkholderiaceae</taxon>
        <taxon>Paraburkholderia</taxon>
    </lineage>
</organism>
<name>Q13L98_PARXL</name>
<accession>Q13L98</accession>
<dbReference type="Proteomes" id="UP000001817">
    <property type="component" value="Chromosome 2"/>
</dbReference>